<name>A0A1Q9BQV4_SYMMI</name>
<feature type="compositionally biased region" description="Basic and acidic residues" evidence="1">
    <location>
        <begin position="119"/>
        <end position="140"/>
    </location>
</feature>
<organism evidence="3 4">
    <name type="scientific">Symbiodinium microadriaticum</name>
    <name type="common">Dinoflagellate</name>
    <name type="synonym">Zooxanthella microadriatica</name>
    <dbReference type="NCBI Taxonomy" id="2951"/>
    <lineage>
        <taxon>Eukaryota</taxon>
        <taxon>Sar</taxon>
        <taxon>Alveolata</taxon>
        <taxon>Dinophyceae</taxon>
        <taxon>Suessiales</taxon>
        <taxon>Symbiodiniaceae</taxon>
        <taxon>Symbiodinium</taxon>
    </lineage>
</organism>
<keyword evidence="2" id="KW-0812">Transmembrane</keyword>
<dbReference type="Proteomes" id="UP000186817">
    <property type="component" value="Unassembled WGS sequence"/>
</dbReference>
<gene>
    <name evidence="3" type="ORF">AK812_SmicGene48029</name>
</gene>
<sequence length="160" mass="17676">MALVGACLDATSTLVPITVLQLLVVEVFRKGREYPPVMRGWWAILLTLQLGASASELELWNAIFALELTVVLLLTVVMLLRKGQEYPLVLRSSVATLMTVCFVDSSVTGVVLEPGARTENSEAKKRETSGPDPRHPRCDQPDWAPLLLRASVLPWLRRLG</sequence>
<feature type="transmembrane region" description="Helical" evidence="2">
    <location>
        <begin position="60"/>
        <end position="80"/>
    </location>
</feature>
<keyword evidence="2" id="KW-0472">Membrane</keyword>
<evidence type="ECO:0000256" key="2">
    <source>
        <dbReference type="SAM" id="Phobius"/>
    </source>
</evidence>
<evidence type="ECO:0000313" key="3">
    <source>
        <dbReference type="EMBL" id="OLP72918.1"/>
    </source>
</evidence>
<keyword evidence="4" id="KW-1185">Reference proteome</keyword>
<evidence type="ECO:0000313" key="4">
    <source>
        <dbReference type="Proteomes" id="UP000186817"/>
    </source>
</evidence>
<keyword evidence="2" id="KW-1133">Transmembrane helix</keyword>
<comment type="caution">
    <text evidence="3">The sequence shown here is derived from an EMBL/GenBank/DDBJ whole genome shotgun (WGS) entry which is preliminary data.</text>
</comment>
<dbReference type="AlphaFoldDB" id="A0A1Q9BQV4"/>
<proteinExistence type="predicted"/>
<protein>
    <submittedName>
        <fullName evidence="3">Uncharacterized protein</fullName>
    </submittedName>
</protein>
<accession>A0A1Q9BQV4</accession>
<evidence type="ECO:0000256" key="1">
    <source>
        <dbReference type="SAM" id="MobiDB-lite"/>
    </source>
</evidence>
<reference evidence="3 4" key="1">
    <citation type="submission" date="2016-02" db="EMBL/GenBank/DDBJ databases">
        <title>Genome analysis of coral dinoflagellate symbionts highlights evolutionary adaptations to a symbiotic lifestyle.</title>
        <authorList>
            <person name="Aranda M."/>
            <person name="Li Y."/>
            <person name="Liew Y.J."/>
            <person name="Baumgarten S."/>
            <person name="Simakov O."/>
            <person name="Wilson M."/>
            <person name="Piel J."/>
            <person name="Ashoor H."/>
            <person name="Bougouffa S."/>
            <person name="Bajic V.B."/>
            <person name="Ryu T."/>
            <person name="Ravasi T."/>
            <person name="Bayer T."/>
            <person name="Micklem G."/>
            <person name="Kim H."/>
            <person name="Bhak J."/>
            <person name="Lajeunesse T.C."/>
            <person name="Voolstra C.R."/>
        </authorList>
    </citation>
    <scope>NUCLEOTIDE SEQUENCE [LARGE SCALE GENOMIC DNA]</scope>
    <source>
        <strain evidence="3 4">CCMP2467</strain>
    </source>
</reference>
<dbReference type="OrthoDB" id="10629633at2759"/>
<feature type="region of interest" description="Disordered" evidence="1">
    <location>
        <begin position="117"/>
        <end position="140"/>
    </location>
</feature>
<dbReference type="EMBL" id="LSRX01006914">
    <property type="protein sequence ID" value="OLP72918.1"/>
    <property type="molecule type" value="Genomic_DNA"/>
</dbReference>